<keyword evidence="4" id="KW-0732">Signal</keyword>
<dbReference type="GO" id="GO:0016020">
    <property type="term" value="C:membrane"/>
    <property type="evidence" value="ECO:0007669"/>
    <property type="project" value="UniProtKB-SubCell"/>
</dbReference>
<evidence type="ECO:0000256" key="6">
    <source>
        <dbReference type="ARBA" id="ARBA00023139"/>
    </source>
</evidence>
<evidence type="ECO:0000256" key="5">
    <source>
        <dbReference type="ARBA" id="ARBA00023136"/>
    </source>
</evidence>
<name>A0A0M2T2K4_9BACI</name>
<dbReference type="InterPro" id="IPR038501">
    <property type="entry name" value="Spore_GerAC_C_sf"/>
</dbReference>
<evidence type="ECO:0000259" key="9">
    <source>
        <dbReference type="Pfam" id="PF25198"/>
    </source>
</evidence>
<accession>A0A0M2T2K4</accession>
<protein>
    <submittedName>
        <fullName evidence="10">Uncharacterized protein</fullName>
    </submittedName>
</protein>
<dbReference type="InterPro" id="IPR057336">
    <property type="entry name" value="GerAC_N"/>
</dbReference>
<feature type="domain" description="Spore germination protein N-terminal" evidence="9">
    <location>
        <begin position="19"/>
        <end position="180"/>
    </location>
</feature>
<keyword evidence="3" id="KW-0309">Germination</keyword>
<keyword evidence="5" id="KW-0472">Membrane</keyword>
<evidence type="ECO:0000259" key="8">
    <source>
        <dbReference type="Pfam" id="PF05504"/>
    </source>
</evidence>
<evidence type="ECO:0000256" key="3">
    <source>
        <dbReference type="ARBA" id="ARBA00022544"/>
    </source>
</evidence>
<dbReference type="EMBL" id="LAYY01000003">
    <property type="protein sequence ID" value="KKK39477.1"/>
    <property type="molecule type" value="Genomic_DNA"/>
</dbReference>
<keyword evidence="6" id="KW-0564">Palmitate</keyword>
<evidence type="ECO:0000256" key="7">
    <source>
        <dbReference type="ARBA" id="ARBA00023288"/>
    </source>
</evidence>
<comment type="subcellular location">
    <subcellularLocation>
        <location evidence="1">Membrane</location>
        <topology evidence="1">Lipid-anchor</topology>
    </subcellularLocation>
</comment>
<reference evidence="10 11" key="1">
    <citation type="submission" date="2015-04" db="EMBL/GenBank/DDBJ databases">
        <title>Taxonomic description and genome sequence of Bacillus campisalis sp. nov., a novel member of the genus Bacillus isolated from solar saltern.</title>
        <authorList>
            <person name="Mathan Kumar R."/>
            <person name="Kaur G."/>
            <person name="Kumar A."/>
            <person name="Singh N.K."/>
            <person name="Kaur N."/>
            <person name="Kumar N."/>
            <person name="Mayilraj S."/>
        </authorList>
    </citation>
    <scope>NUCLEOTIDE SEQUENCE [LARGE SCALE GENOMIC DNA]</scope>
    <source>
        <strain evidence="10 11">SA2-6</strain>
    </source>
</reference>
<evidence type="ECO:0000256" key="1">
    <source>
        <dbReference type="ARBA" id="ARBA00004635"/>
    </source>
</evidence>
<keyword evidence="7" id="KW-0449">Lipoprotein</keyword>
<dbReference type="InterPro" id="IPR046953">
    <property type="entry name" value="Spore_GerAC-like_C"/>
</dbReference>
<dbReference type="GO" id="GO:0009847">
    <property type="term" value="P:spore germination"/>
    <property type="evidence" value="ECO:0007669"/>
    <property type="project" value="InterPro"/>
</dbReference>
<dbReference type="PANTHER" id="PTHR35789">
    <property type="entry name" value="SPORE GERMINATION PROTEIN B3"/>
    <property type="match status" value="1"/>
</dbReference>
<dbReference type="AlphaFoldDB" id="A0A0M2T2K4"/>
<feature type="domain" description="Spore germination GerAC-like C-terminal" evidence="8">
    <location>
        <begin position="189"/>
        <end position="345"/>
    </location>
</feature>
<dbReference type="NCBIfam" id="TIGR02887">
    <property type="entry name" value="spore_ger_x_C"/>
    <property type="match status" value="1"/>
</dbReference>
<dbReference type="InterPro" id="IPR008844">
    <property type="entry name" value="Spore_GerAC-like"/>
</dbReference>
<evidence type="ECO:0000313" key="10">
    <source>
        <dbReference type="EMBL" id="KKK39477.1"/>
    </source>
</evidence>
<proteinExistence type="inferred from homology"/>
<comment type="caution">
    <text evidence="10">The sequence shown here is derived from an EMBL/GenBank/DDBJ whole genome shotgun (WGS) entry which is preliminary data.</text>
</comment>
<dbReference type="Gene3D" id="3.30.300.210">
    <property type="entry name" value="Nutrient germinant receptor protein C, domain 3"/>
    <property type="match status" value="1"/>
</dbReference>
<dbReference type="PANTHER" id="PTHR35789:SF1">
    <property type="entry name" value="SPORE GERMINATION PROTEIN B3"/>
    <property type="match status" value="1"/>
</dbReference>
<evidence type="ECO:0000313" key="11">
    <source>
        <dbReference type="Proteomes" id="UP000034166"/>
    </source>
</evidence>
<evidence type="ECO:0000256" key="4">
    <source>
        <dbReference type="ARBA" id="ARBA00022729"/>
    </source>
</evidence>
<dbReference type="Pfam" id="PF05504">
    <property type="entry name" value="Spore_GerAC"/>
    <property type="match status" value="1"/>
</dbReference>
<dbReference type="PATRIC" id="fig|1408103.3.peg.875"/>
<gene>
    <name evidence="10" type="ORF">WQ57_03875</name>
</gene>
<keyword evidence="11" id="KW-1185">Reference proteome</keyword>
<dbReference type="Proteomes" id="UP000034166">
    <property type="component" value="Unassembled WGS sequence"/>
</dbReference>
<sequence length="348" mass="39532">MSSLLIVSIMMLAGCVEKEVIDDVNIAMGLGYDLEGDEVLGTAMIPVYKAESIENFIFSSKGKISRELIFRMRHKSGQPIVTGSLEIAFFGDKLAKKGIVAFIDAFQRDPSIGSRVYLAVVDGTAQEVLKGSYGNRGNADYFSGLFQHNEEQGNLPLTNIHQFLFDYYQQGQDPFLPLLKKRKDLVEITGLAVFKDQNMVEVVTADEMFYFKLINDKFSRGTVRTEIDSDEVIVRNIRSQHKMELSGRNPWEFTVHITVNGTIQEYSGKFMGPKEVKKVQKALEKQIEEESLKLITRMQEYKVDPFGFGHFAKTRTRGFDFKKWKSDYPNAKFEVKANVIIKEVGIVE</sequence>
<dbReference type="Pfam" id="PF25198">
    <property type="entry name" value="Spore_GerAC_N"/>
    <property type="match status" value="1"/>
</dbReference>
<evidence type="ECO:0000256" key="2">
    <source>
        <dbReference type="ARBA" id="ARBA00007886"/>
    </source>
</evidence>
<organism evidence="10 11">
    <name type="scientific">Mesobacillus campisalis</name>
    <dbReference type="NCBI Taxonomy" id="1408103"/>
    <lineage>
        <taxon>Bacteria</taxon>
        <taxon>Bacillati</taxon>
        <taxon>Bacillota</taxon>
        <taxon>Bacilli</taxon>
        <taxon>Bacillales</taxon>
        <taxon>Bacillaceae</taxon>
        <taxon>Mesobacillus</taxon>
    </lineage>
</organism>
<comment type="similarity">
    <text evidence="2">Belongs to the GerABKC lipoprotein family.</text>
</comment>